<gene>
    <name evidence="2" type="ORF">QGN29_02385</name>
</gene>
<dbReference type="Proteomes" id="UP001268683">
    <property type="component" value="Chromosome"/>
</dbReference>
<dbReference type="PANTHER" id="PTHR10605">
    <property type="entry name" value="HEPARAN SULFATE SULFOTRANSFERASE"/>
    <property type="match status" value="1"/>
</dbReference>
<protein>
    <submittedName>
        <fullName evidence="2">Sulfotransferase</fullName>
        <ecNumber evidence="2">2.8.2.-</ecNumber>
    </submittedName>
</protein>
<organism evidence="2 3">
    <name type="scientific">Temperatibacter marinus</name>
    <dbReference type="NCBI Taxonomy" id="1456591"/>
    <lineage>
        <taxon>Bacteria</taxon>
        <taxon>Pseudomonadati</taxon>
        <taxon>Pseudomonadota</taxon>
        <taxon>Alphaproteobacteria</taxon>
        <taxon>Kordiimonadales</taxon>
        <taxon>Temperatibacteraceae</taxon>
        <taxon>Temperatibacter</taxon>
    </lineage>
</organism>
<accession>A0AA52HAY4</accession>
<dbReference type="InterPro" id="IPR037359">
    <property type="entry name" value="NST/OST"/>
</dbReference>
<keyword evidence="1 2" id="KW-0808">Transferase</keyword>
<name>A0AA52HAY4_9PROT</name>
<evidence type="ECO:0000256" key="1">
    <source>
        <dbReference type="ARBA" id="ARBA00022679"/>
    </source>
</evidence>
<evidence type="ECO:0000313" key="3">
    <source>
        <dbReference type="Proteomes" id="UP001268683"/>
    </source>
</evidence>
<sequence>MTDFNDKTLLLGIGAQKAGTTWLSSFLNGHADVFMSPIKELNYWNMLHVPEIRPIQEAYFLSQMKRMSAGITSYSEVLNKSPRYKQLVNYIERFEMASTDDYMNFFQKRVGAQKIMCEITPGYALLSAEHYEEMYKLHPSVKIIFIMRDPIDRYWSNLRFYQKLMKNFDAKENFVRRLSDKPYYQRTDYARTMVELEKSVPAEDRLYLFYEDLFTQASIDKVTQFIGVPSEKADFDREVNKSPSIPISEEEQKLAYDQFASIYKKLHDKFEGKLPKRWLENMEKFG</sequence>
<dbReference type="EC" id="2.8.2.-" evidence="2"/>
<dbReference type="Pfam" id="PF13469">
    <property type="entry name" value="Sulfotransfer_3"/>
    <property type="match status" value="1"/>
</dbReference>
<dbReference type="GO" id="GO:0008146">
    <property type="term" value="F:sulfotransferase activity"/>
    <property type="evidence" value="ECO:0007669"/>
    <property type="project" value="InterPro"/>
</dbReference>
<keyword evidence="3" id="KW-1185">Reference proteome</keyword>
<dbReference type="PANTHER" id="PTHR10605:SF56">
    <property type="entry name" value="BIFUNCTIONAL HEPARAN SULFATE N-DEACETYLASE_N-SULFOTRANSFERASE"/>
    <property type="match status" value="1"/>
</dbReference>
<dbReference type="InterPro" id="IPR027417">
    <property type="entry name" value="P-loop_NTPase"/>
</dbReference>
<evidence type="ECO:0000313" key="2">
    <source>
        <dbReference type="EMBL" id="WND03215.1"/>
    </source>
</evidence>
<dbReference type="SUPFAM" id="SSF52540">
    <property type="entry name" value="P-loop containing nucleoside triphosphate hydrolases"/>
    <property type="match status" value="1"/>
</dbReference>
<dbReference type="AlphaFoldDB" id="A0AA52HAY4"/>
<dbReference type="EMBL" id="CP123872">
    <property type="protein sequence ID" value="WND03215.1"/>
    <property type="molecule type" value="Genomic_DNA"/>
</dbReference>
<reference evidence="2" key="1">
    <citation type="submission" date="2023-04" db="EMBL/GenBank/DDBJ databases">
        <title>Complete genome sequence of Temperatibacter marinus.</title>
        <authorList>
            <person name="Rong J.-C."/>
            <person name="Yi M.-L."/>
            <person name="Zhao Q."/>
        </authorList>
    </citation>
    <scope>NUCLEOTIDE SEQUENCE</scope>
    <source>
        <strain evidence="2">NBRC 110045</strain>
    </source>
</reference>
<dbReference type="KEGG" id="tmk:QGN29_02385"/>
<proteinExistence type="predicted"/>
<dbReference type="RefSeq" id="WP_310799064.1">
    <property type="nucleotide sequence ID" value="NZ_CP123872.1"/>
</dbReference>
<dbReference type="Gene3D" id="3.40.50.300">
    <property type="entry name" value="P-loop containing nucleotide triphosphate hydrolases"/>
    <property type="match status" value="1"/>
</dbReference>